<sequence>MTAISDPTELETVLPDGYDAGFRSRLSPEIVRQTDFPRTQLGRRGYNEADVERFRNRVIMELVSGAQEKAELRQEIQRLRDYYRRQGVDPVAAQEGAREGTRARRREAAAHNQAAENQAGGPSSADLVPTVEAVNVMSRAQQVADQHVAQAEDYARRLVANAREQYEEILVQAHETAERAEAEVRAAEEERAMLLARSINSDGRLDPGEVENLRELASRLAYMRTFAQVTQVQLRSILDALSDELGQLAPVNP</sequence>
<dbReference type="PANTHER" id="PTHR35794">
    <property type="entry name" value="CELL DIVISION PROTEIN DIVIVA"/>
    <property type="match status" value="1"/>
</dbReference>
<dbReference type="InterPro" id="IPR007793">
    <property type="entry name" value="DivIVA_fam"/>
</dbReference>
<evidence type="ECO:0000256" key="1">
    <source>
        <dbReference type="SAM" id="Coils"/>
    </source>
</evidence>
<comment type="caution">
    <text evidence="3">The sequence shown here is derived from an EMBL/GenBank/DDBJ whole genome shotgun (WGS) entry which is preliminary data.</text>
</comment>
<dbReference type="RefSeq" id="WP_398280158.1">
    <property type="nucleotide sequence ID" value="NZ_JBITLV010000003.1"/>
</dbReference>
<dbReference type="Proteomes" id="UP001612915">
    <property type="component" value="Unassembled WGS sequence"/>
</dbReference>
<evidence type="ECO:0000256" key="2">
    <source>
        <dbReference type="SAM" id="MobiDB-lite"/>
    </source>
</evidence>
<feature type="compositionally biased region" description="Basic and acidic residues" evidence="2">
    <location>
        <begin position="96"/>
        <end position="109"/>
    </location>
</feature>
<dbReference type="PANTHER" id="PTHR35794:SF1">
    <property type="entry name" value="CELL CYCLE PROTEIN GPSB"/>
    <property type="match status" value="1"/>
</dbReference>
<keyword evidence="1" id="KW-0175">Coiled coil</keyword>
<dbReference type="Gene3D" id="6.10.250.660">
    <property type="match status" value="1"/>
</dbReference>
<protein>
    <submittedName>
        <fullName evidence="3">DivIVA domain-containing protein</fullName>
    </submittedName>
</protein>
<feature type="region of interest" description="Disordered" evidence="2">
    <location>
        <begin position="89"/>
        <end position="126"/>
    </location>
</feature>
<evidence type="ECO:0000313" key="3">
    <source>
        <dbReference type="EMBL" id="MFI7587801.1"/>
    </source>
</evidence>
<organism evidence="3 4">
    <name type="scientific">Spongisporangium articulatum</name>
    <dbReference type="NCBI Taxonomy" id="3362603"/>
    <lineage>
        <taxon>Bacteria</taxon>
        <taxon>Bacillati</taxon>
        <taxon>Actinomycetota</taxon>
        <taxon>Actinomycetes</taxon>
        <taxon>Kineosporiales</taxon>
        <taxon>Kineosporiaceae</taxon>
        <taxon>Spongisporangium</taxon>
    </lineage>
</organism>
<feature type="compositionally biased region" description="Low complexity" evidence="2">
    <location>
        <begin position="110"/>
        <end position="121"/>
    </location>
</feature>
<gene>
    <name evidence="3" type="ORF">ACIB24_12075</name>
</gene>
<proteinExistence type="predicted"/>
<name>A0ABW8AN56_9ACTN</name>
<keyword evidence="4" id="KW-1185">Reference proteome</keyword>
<evidence type="ECO:0000313" key="4">
    <source>
        <dbReference type="Proteomes" id="UP001612915"/>
    </source>
</evidence>
<feature type="coiled-coil region" evidence="1">
    <location>
        <begin position="159"/>
        <end position="197"/>
    </location>
</feature>
<dbReference type="EMBL" id="JBITLV010000003">
    <property type="protein sequence ID" value="MFI7587801.1"/>
    <property type="molecule type" value="Genomic_DNA"/>
</dbReference>
<reference evidence="3 4" key="1">
    <citation type="submission" date="2024-10" db="EMBL/GenBank/DDBJ databases">
        <title>The Natural Products Discovery Center: Release of the First 8490 Sequenced Strains for Exploring Actinobacteria Biosynthetic Diversity.</title>
        <authorList>
            <person name="Kalkreuter E."/>
            <person name="Kautsar S.A."/>
            <person name="Yang D."/>
            <person name="Bader C.D."/>
            <person name="Teijaro C.N."/>
            <person name="Fluegel L."/>
            <person name="Davis C.M."/>
            <person name="Simpson J.R."/>
            <person name="Lauterbach L."/>
            <person name="Steele A.D."/>
            <person name="Gui C."/>
            <person name="Meng S."/>
            <person name="Li G."/>
            <person name="Viehrig K."/>
            <person name="Ye F."/>
            <person name="Su P."/>
            <person name="Kiefer A.F."/>
            <person name="Nichols A."/>
            <person name="Cepeda A.J."/>
            <person name="Yan W."/>
            <person name="Fan B."/>
            <person name="Jiang Y."/>
            <person name="Adhikari A."/>
            <person name="Zheng C.-J."/>
            <person name="Schuster L."/>
            <person name="Cowan T.M."/>
            <person name="Smanski M.J."/>
            <person name="Chevrette M.G."/>
            <person name="De Carvalho L.P.S."/>
            <person name="Shen B."/>
        </authorList>
    </citation>
    <scope>NUCLEOTIDE SEQUENCE [LARGE SCALE GENOMIC DNA]</scope>
    <source>
        <strain evidence="3 4">NPDC049639</strain>
    </source>
</reference>
<accession>A0ABW8AN56</accession>